<organism evidence="1 2">
    <name type="scientific">Sulfurimonas sediminis</name>
    <dbReference type="NCBI Taxonomy" id="2590020"/>
    <lineage>
        <taxon>Bacteria</taxon>
        <taxon>Pseudomonadati</taxon>
        <taxon>Campylobacterota</taxon>
        <taxon>Epsilonproteobacteria</taxon>
        <taxon>Campylobacterales</taxon>
        <taxon>Sulfurimonadaceae</taxon>
        <taxon>Sulfurimonas</taxon>
    </lineage>
</organism>
<accession>A0A7M1B064</accession>
<evidence type="ECO:0000313" key="2">
    <source>
        <dbReference type="Proteomes" id="UP000593719"/>
    </source>
</evidence>
<dbReference type="RefSeq" id="WP_193151402.1">
    <property type="nucleotide sequence ID" value="NZ_CP041235.1"/>
</dbReference>
<dbReference type="EMBL" id="CP041235">
    <property type="protein sequence ID" value="QOP43094.1"/>
    <property type="molecule type" value="Genomic_DNA"/>
</dbReference>
<dbReference type="KEGG" id="ssei:FJR45_03645"/>
<gene>
    <name evidence="1" type="ORF">FJR45_03645</name>
</gene>
<reference evidence="1 2" key="1">
    <citation type="submission" date="2019-06" db="EMBL/GenBank/DDBJ databases">
        <title>Sulfurimonas gotlandica sp. nov., a chemoautotrophic and psychrotolerant epsilonproteobacterium isolated from a pelagic redoxcline, and an emended description of the genus Sulfurimonas.</title>
        <authorList>
            <person name="Wang S."/>
            <person name="Jiang L."/>
            <person name="Shao Z."/>
        </authorList>
    </citation>
    <scope>NUCLEOTIDE SEQUENCE [LARGE SCALE GENOMIC DNA]</scope>
    <source>
        <strain evidence="1 2">S2-6</strain>
    </source>
</reference>
<dbReference type="Proteomes" id="UP000593719">
    <property type="component" value="Chromosome"/>
</dbReference>
<keyword evidence="2" id="KW-1185">Reference proteome</keyword>
<proteinExistence type="predicted"/>
<dbReference type="AlphaFoldDB" id="A0A7M1B064"/>
<protein>
    <submittedName>
        <fullName evidence="1">Uncharacterized protein</fullName>
    </submittedName>
</protein>
<evidence type="ECO:0000313" key="1">
    <source>
        <dbReference type="EMBL" id="QOP43094.1"/>
    </source>
</evidence>
<name>A0A7M1B064_9BACT</name>
<sequence length="149" mass="16751">MSNKIFIITVFIGNIAFGGVLPKTDLQGTIHTKSTHSFRAKVSKKLFEHGLDKKIAKTNVDNALLHDDALNELMTKNILKNIPLLKDEDILNFVTHSALRKRTVDLSSYATLVSLVQKHTAAFMDKELISQIEQTSIENEKLKSMKVFV</sequence>